<organism evidence="2">
    <name type="scientific">uncultured Cytophagales bacterium</name>
    <dbReference type="NCBI Taxonomy" id="158755"/>
    <lineage>
        <taxon>Bacteria</taxon>
        <taxon>Pseudomonadati</taxon>
        <taxon>Bacteroidota</taxon>
        <taxon>Sphingobacteriia</taxon>
        <taxon>Sphingobacteriales</taxon>
        <taxon>environmental samples</taxon>
    </lineage>
</organism>
<name>A0A6J4KQC0_9SPHI</name>
<dbReference type="Gene3D" id="3.60.21.10">
    <property type="match status" value="1"/>
</dbReference>
<dbReference type="PANTHER" id="PTHR43143">
    <property type="entry name" value="METALLOPHOSPHOESTERASE, CALCINEURIN SUPERFAMILY"/>
    <property type="match status" value="1"/>
</dbReference>
<dbReference type="PROSITE" id="PS51318">
    <property type="entry name" value="TAT"/>
    <property type="match status" value="1"/>
</dbReference>
<dbReference type="InterPro" id="IPR029052">
    <property type="entry name" value="Metallo-depent_PP-like"/>
</dbReference>
<protein>
    <submittedName>
        <fullName evidence="2">Sugar metabolism cluster protein</fullName>
    </submittedName>
</protein>
<evidence type="ECO:0000313" key="2">
    <source>
        <dbReference type="EMBL" id="CAA9312383.1"/>
    </source>
</evidence>
<sequence length="280" mass="31159">MEKKSRRSFLKRTVGSAAALVGTAAGTTLDAKAAHPAGKAPARLRFAVASDGHYGQPDTDYAGFYRNIVAWLNQEHELDGLDFCVFNGDIIHDNPEFLPLAKAALDGLKVPYYVTKGNHDMVAAETWRQTWGYPPDHSFARGDYAFLLGNTSNEKGEYLCADVSWLKETLEKYRKKTHVFVFLHITQRKWTGAGKECPEVMQTLAAYPNVAAVFHGHDHDEHGIKTADGKSYVFDGHFGGNWGVPYKGYRIVEVPATGKIKTYQYNPEVNPIVNFSSIEN</sequence>
<dbReference type="SUPFAM" id="SSF56300">
    <property type="entry name" value="Metallo-dependent phosphatases"/>
    <property type="match status" value="1"/>
</dbReference>
<dbReference type="InterPro" id="IPR004843">
    <property type="entry name" value="Calcineurin-like_PHP"/>
</dbReference>
<proteinExistence type="predicted"/>
<dbReference type="InterPro" id="IPR006311">
    <property type="entry name" value="TAT_signal"/>
</dbReference>
<dbReference type="Pfam" id="PF00149">
    <property type="entry name" value="Metallophos"/>
    <property type="match status" value="1"/>
</dbReference>
<dbReference type="AlphaFoldDB" id="A0A6J4KQC0"/>
<gene>
    <name evidence="2" type="ORF">AVDCRST_MAG56-6315</name>
</gene>
<feature type="domain" description="Calcineurin-like phosphoesterase" evidence="1">
    <location>
        <begin position="44"/>
        <end position="220"/>
    </location>
</feature>
<dbReference type="EMBL" id="CADCTQ010000524">
    <property type="protein sequence ID" value="CAA9312383.1"/>
    <property type="molecule type" value="Genomic_DNA"/>
</dbReference>
<dbReference type="Gene3D" id="3.60.21.40">
    <property type="entry name" value="GpdQ, catalytic alpha/beta sandwich domain"/>
    <property type="match status" value="1"/>
</dbReference>
<dbReference type="PANTHER" id="PTHR43143:SF1">
    <property type="entry name" value="SERINE_THREONINE-PROTEIN PHOSPHATASE CPPED1"/>
    <property type="match status" value="1"/>
</dbReference>
<accession>A0A6J4KQC0</accession>
<dbReference type="InterPro" id="IPR051918">
    <property type="entry name" value="STPP_CPPED1"/>
</dbReference>
<dbReference type="GO" id="GO:0016787">
    <property type="term" value="F:hydrolase activity"/>
    <property type="evidence" value="ECO:0007669"/>
    <property type="project" value="InterPro"/>
</dbReference>
<reference evidence="2" key="1">
    <citation type="submission" date="2020-02" db="EMBL/GenBank/DDBJ databases">
        <authorList>
            <person name="Meier V. D."/>
        </authorList>
    </citation>
    <scope>NUCLEOTIDE SEQUENCE</scope>
    <source>
        <strain evidence="2">AVDCRST_MAG56</strain>
    </source>
</reference>
<evidence type="ECO:0000259" key="1">
    <source>
        <dbReference type="Pfam" id="PF00149"/>
    </source>
</evidence>
<dbReference type="InterPro" id="IPR042283">
    <property type="entry name" value="GpdQ_catalytic"/>
</dbReference>